<organism evidence="1">
    <name type="scientific">marine metagenome</name>
    <dbReference type="NCBI Taxonomy" id="408172"/>
    <lineage>
        <taxon>unclassified sequences</taxon>
        <taxon>metagenomes</taxon>
        <taxon>ecological metagenomes</taxon>
    </lineage>
</organism>
<accession>A0A382CFJ1</accession>
<proteinExistence type="predicted"/>
<sequence length="447" mass="49774">MKQILIFLIAIRCLTSISFSQDDLFSVELKNGNTITGKLLFKDETSLTLQTEFGELVIPTENIQSINNLEGDSKENIVEAPDKNNVKITHNSEIKKELNQEARWRTIYAAMGIGNTIYGGGIPYLLDWDPTDNKTTGFRYILFGATYYVSSAYTENMDLPLGRSYMQYAGASLGFFSILPLTSIIGIENWSEIDPDGKVSTVYSMISVPYGVITADRLYKKWGLNNGQSYLVSLGVNLGILNTIGLIQQTEWTEWAEKNPENFWRWTSSLTYSGALLGGYLAKNMALKNSSITEGDVGFLNASMNLGIFNSFLLGSLIDFDNYKSQTLLTMAGVNGFLYLGSHLNKSYGSLSQGQEKIVILGMAASYLAWIGCALVTDFDYASDAARVLDMASLTGGWYFSRKSLKKENNVLGYSDYGLDKYLVRFYPQLVRQNDLLVPGLSFSIRF</sequence>
<evidence type="ECO:0000313" key="1">
    <source>
        <dbReference type="EMBL" id="SVB24562.1"/>
    </source>
</evidence>
<gene>
    <name evidence="1" type="ORF">METZ01_LOCUS177416</name>
</gene>
<name>A0A382CFJ1_9ZZZZ</name>
<reference evidence="1" key="1">
    <citation type="submission" date="2018-05" db="EMBL/GenBank/DDBJ databases">
        <authorList>
            <person name="Lanie J.A."/>
            <person name="Ng W.-L."/>
            <person name="Kazmierczak K.M."/>
            <person name="Andrzejewski T.M."/>
            <person name="Davidsen T.M."/>
            <person name="Wayne K.J."/>
            <person name="Tettelin H."/>
            <person name="Glass J.I."/>
            <person name="Rusch D."/>
            <person name="Podicherti R."/>
            <person name="Tsui H.-C.T."/>
            <person name="Winkler M.E."/>
        </authorList>
    </citation>
    <scope>NUCLEOTIDE SEQUENCE</scope>
</reference>
<protein>
    <submittedName>
        <fullName evidence="1">Uncharacterized protein</fullName>
    </submittedName>
</protein>
<dbReference type="AlphaFoldDB" id="A0A382CFJ1"/>
<dbReference type="EMBL" id="UINC01034156">
    <property type="protein sequence ID" value="SVB24562.1"/>
    <property type="molecule type" value="Genomic_DNA"/>
</dbReference>